<accession>A0A4D8RC24</accession>
<evidence type="ECO:0008006" key="3">
    <source>
        <dbReference type="Google" id="ProtNLM"/>
    </source>
</evidence>
<proteinExistence type="predicted"/>
<keyword evidence="1" id="KW-0614">Plasmid</keyword>
<gene>
    <name evidence="1" type="ORF">D3869_23025</name>
</gene>
<dbReference type="EMBL" id="CP032347">
    <property type="protein sequence ID" value="QCO18156.1"/>
    <property type="molecule type" value="Genomic_DNA"/>
</dbReference>
<reference evidence="1 2" key="1">
    <citation type="submission" date="2018-09" db="EMBL/GenBank/DDBJ databases">
        <title>Whole genome based analysis of evolution and adaptive divergence in Indian and Brazilian strains of Azospirillum brasilense.</title>
        <authorList>
            <person name="Singh C."/>
            <person name="Tripathi A.K."/>
        </authorList>
    </citation>
    <scope>NUCLEOTIDE SEQUENCE [LARGE SCALE GENOMIC DNA]</scope>
    <source>
        <strain evidence="1 2">MTCC4039</strain>
        <plasmid evidence="1 2">p2</plasmid>
    </source>
</reference>
<organism evidence="1 2">
    <name type="scientific">Azospirillum brasilense</name>
    <dbReference type="NCBI Taxonomy" id="192"/>
    <lineage>
        <taxon>Bacteria</taxon>
        <taxon>Pseudomonadati</taxon>
        <taxon>Pseudomonadota</taxon>
        <taxon>Alphaproteobacteria</taxon>
        <taxon>Rhodospirillales</taxon>
        <taxon>Azospirillaceae</taxon>
        <taxon>Azospirillum</taxon>
    </lineage>
</organism>
<name>A0A4D8RC24_AZOBR</name>
<dbReference type="Proteomes" id="UP000298693">
    <property type="component" value="Plasmid p2"/>
</dbReference>
<sequence length="176" mass="19841">MSFYDWDEFYRLRSGVKYAPVGRLGITMRQRPYGNALQRRLEVMTQLRVAFGDAFANDQLPQAAFWDDVSNIRLSVCVPGQNNNMLDRGQLQYMALGAATVSPRLPEVLPFDANLDGCYLPCADGYEDLTSVIANADDATLEAIGRKAADVFERSCTPARLVEWVERCIHAHERFD</sequence>
<evidence type="ECO:0000313" key="2">
    <source>
        <dbReference type="Proteomes" id="UP000298693"/>
    </source>
</evidence>
<evidence type="ECO:0000313" key="1">
    <source>
        <dbReference type="EMBL" id="QCO18156.1"/>
    </source>
</evidence>
<protein>
    <recommendedName>
        <fullName evidence="3">Glycosyltransferase family 1 protein</fullName>
    </recommendedName>
</protein>
<dbReference type="AlphaFoldDB" id="A0A4D8RC24"/>
<geneLocation type="plasmid" evidence="1">
    <name>p2</name>
</geneLocation>